<proteinExistence type="predicted"/>
<dbReference type="Proteomes" id="UP000005237">
    <property type="component" value="Unassembled WGS sequence"/>
</dbReference>
<name>A0A8R1IHB6_CAEJA</name>
<reference evidence="2" key="1">
    <citation type="submission" date="2010-08" db="EMBL/GenBank/DDBJ databases">
        <authorList>
            <consortium name="Caenorhabditis japonica Sequencing Consortium"/>
            <person name="Wilson R.K."/>
        </authorList>
    </citation>
    <scope>NUCLEOTIDE SEQUENCE [LARGE SCALE GENOMIC DNA]</scope>
    <source>
        <strain evidence="2">DF5081</strain>
    </source>
</reference>
<reference evidence="1" key="2">
    <citation type="submission" date="2022-06" db="UniProtKB">
        <authorList>
            <consortium name="EnsemblMetazoa"/>
        </authorList>
    </citation>
    <scope>IDENTIFICATION</scope>
    <source>
        <strain evidence="1">DF5081</strain>
    </source>
</reference>
<dbReference type="AlphaFoldDB" id="A0A8R1IHB6"/>
<dbReference type="EnsemblMetazoa" id="CJA36233.1">
    <property type="protein sequence ID" value="CJA36233.1"/>
    <property type="gene ID" value="WBGene00212080"/>
</dbReference>
<protein>
    <submittedName>
        <fullName evidence="1">Uncharacterized protein</fullName>
    </submittedName>
</protein>
<sequence>MGGSVEVDGGGIEELILVEESVEQDDMVAAVVENEMS</sequence>
<organism evidence="1 2">
    <name type="scientific">Caenorhabditis japonica</name>
    <dbReference type="NCBI Taxonomy" id="281687"/>
    <lineage>
        <taxon>Eukaryota</taxon>
        <taxon>Metazoa</taxon>
        <taxon>Ecdysozoa</taxon>
        <taxon>Nematoda</taxon>
        <taxon>Chromadorea</taxon>
        <taxon>Rhabditida</taxon>
        <taxon>Rhabditina</taxon>
        <taxon>Rhabditomorpha</taxon>
        <taxon>Rhabditoidea</taxon>
        <taxon>Rhabditidae</taxon>
        <taxon>Peloderinae</taxon>
        <taxon>Caenorhabditis</taxon>
    </lineage>
</organism>
<evidence type="ECO:0000313" key="2">
    <source>
        <dbReference type="Proteomes" id="UP000005237"/>
    </source>
</evidence>
<accession>A0A8R1IHB6</accession>
<evidence type="ECO:0000313" key="1">
    <source>
        <dbReference type="EnsemblMetazoa" id="CJA36233.1"/>
    </source>
</evidence>
<keyword evidence="2" id="KW-1185">Reference proteome</keyword>